<dbReference type="GO" id="GO:0030246">
    <property type="term" value="F:carbohydrate binding"/>
    <property type="evidence" value="ECO:0007669"/>
    <property type="project" value="InterPro"/>
</dbReference>
<dbReference type="OrthoDB" id="7335506at2"/>
<sequence>MGPAGTASIVWRHGVCAVQPLGAMIGPALFLLPDGRQVAPLHVAPWWREPIAATLPGVLRGLRGEWPCVPFGHQTKAHTALPEAWGVPGDPEPSAWLHGYPSNHDWSIENLSPNAVRLMIDLPANEPIARIEREISGDPDAPALDFLLRVHARRSCALPLGLHFTFSLPAQPLAASIVVPDAAWGRTYPMPTEPGVSRFAADARFEALDLMPLATGGTMDATRVPFAFPTEEIALVCGLERGEASLVNVAAGYRATIRWDERQFPALQLWYSCKGRGGPPWNGRHMALGLEPVCSAFDLGERISGRDNPLSVSGVPTAVRLSPEERFEARYRLEVSGLSID</sequence>
<protein>
    <recommendedName>
        <fullName evidence="3">Aldose 1-epimerase</fullName>
    </recommendedName>
</protein>
<dbReference type="GeneID" id="90768839"/>
<proteinExistence type="predicted"/>
<dbReference type="GO" id="GO:0003824">
    <property type="term" value="F:catalytic activity"/>
    <property type="evidence" value="ECO:0007669"/>
    <property type="project" value="InterPro"/>
</dbReference>
<reference evidence="1 2" key="1">
    <citation type="journal article" date="2017" name="Int. J. Syst. Evol. Microbiol.">
        <title>Roseitalea porphyridii gen. nov., sp. nov., isolated from a red alga, and reclassification of Hoeflea suaedae Chung et al. 2013 as Pseudohoeflea suaedae gen. nov., comb. nov.</title>
        <authorList>
            <person name="Hyeon J.W."/>
            <person name="Jeong S.E."/>
            <person name="Baek K."/>
            <person name="Jeon C.O."/>
        </authorList>
    </citation>
    <scope>NUCLEOTIDE SEQUENCE [LARGE SCALE GENOMIC DNA]</scope>
    <source>
        <strain evidence="1 2">MA7-20</strain>
    </source>
</reference>
<dbReference type="Proteomes" id="UP000293719">
    <property type="component" value="Chromosome"/>
</dbReference>
<name>A0A4P6V586_9HYPH</name>
<dbReference type="GO" id="GO:0005975">
    <property type="term" value="P:carbohydrate metabolic process"/>
    <property type="evidence" value="ECO:0007669"/>
    <property type="project" value="InterPro"/>
</dbReference>
<evidence type="ECO:0000313" key="1">
    <source>
        <dbReference type="EMBL" id="QBK31984.1"/>
    </source>
</evidence>
<gene>
    <name evidence="1" type="ORF">E0E05_16150</name>
</gene>
<evidence type="ECO:0000313" key="2">
    <source>
        <dbReference type="Proteomes" id="UP000293719"/>
    </source>
</evidence>
<dbReference type="InterPro" id="IPR014718">
    <property type="entry name" value="GH-type_carb-bd"/>
</dbReference>
<dbReference type="KEGG" id="rpod:E0E05_16150"/>
<dbReference type="SUPFAM" id="SSF74650">
    <property type="entry name" value="Galactose mutarotase-like"/>
    <property type="match status" value="1"/>
</dbReference>
<dbReference type="AlphaFoldDB" id="A0A4P6V586"/>
<accession>A0A4P6V586</accession>
<dbReference type="Gene3D" id="2.70.98.10">
    <property type="match status" value="1"/>
</dbReference>
<keyword evidence="2" id="KW-1185">Reference proteome</keyword>
<dbReference type="InterPro" id="IPR011013">
    <property type="entry name" value="Gal_mutarotase_sf_dom"/>
</dbReference>
<dbReference type="EMBL" id="CP036532">
    <property type="protein sequence ID" value="QBK31984.1"/>
    <property type="molecule type" value="Genomic_DNA"/>
</dbReference>
<organism evidence="1 2">
    <name type="scientific">Roseitalea porphyridii</name>
    <dbReference type="NCBI Taxonomy" id="1852022"/>
    <lineage>
        <taxon>Bacteria</taxon>
        <taxon>Pseudomonadati</taxon>
        <taxon>Pseudomonadota</taxon>
        <taxon>Alphaproteobacteria</taxon>
        <taxon>Hyphomicrobiales</taxon>
        <taxon>Ahrensiaceae</taxon>
        <taxon>Roseitalea</taxon>
    </lineage>
</organism>
<dbReference type="RefSeq" id="WP_131617628.1">
    <property type="nucleotide sequence ID" value="NZ_CP036532.1"/>
</dbReference>
<evidence type="ECO:0008006" key="3">
    <source>
        <dbReference type="Google" id="ProtNLM"/>
    </source>
</evidence>